<protein>
    <recommendedName>
        <fullName evidence="2">Leucine rich repeat variant domain-containing protein</fullName>
    </recommendedName>
</protein>
<keyword evidence="1" id="KW-0812">Transmembrane</keyword>
<proteinExistence type="predicted"/>
<evidence type="ECO:0000313" key="4">
    <source>
        <dbReference type="Proteomes" id="UP001172756"/>
    </source>
</evidence>
<dbReference type="AlphaFoldDB" id="A0AB35MHQ5"/>
<dbReference type="InterPro" id="IPR057893">
    <property type="entry name" value="LRV_2"/>
</dbReference>
<feature type="domain" description="Leucine rich repeat variant" evidence="2">
    <location>
        <begin position="90"/>
        <end position="145"/>
    </location>
</feature>
<keyword evidence="1" id="KW-1133">Transmembrane helix</keyword>
<gene>
    <name evidence="3" type="ORF">QQ002_07120</name>
</gene>
<accession>A0AB35MHQ5</accession>
<evidence type="ECO:0000259" key="2">
    <source>
        <dbReference type="Pfam" id="PF25591"/>
    </source>
</evidence>
<name>A0AB35MHQ5_9MICO</name>
<dbReference type="Proteomes" id="UP001172756">
    <property type="component" value="Unassembled WGS sequence"/>
</dbReference>
<organism evidence="3 4">
    <name type="scientific">Demequina lignilytica</name>
    <dbReference type="NCBI Taxonomy" id="3051663"/>
    <lineage>
        <taxon>Bacteria</taxon>
        <taxon>Bacillati</taxon>
        <taxon>Actinomycetota</taxon>
        <taxon>Actinomycetes</taxon>
        <taxon>Micrococcales</taxon>
        <taxon>Demequinaceae</taxon>
        <taxon>Demequina</taxon>
    </lineage>
</organism>
<dbReference type="EMBL" id="JAUHQB010000004">
    <property type="protein sequence ID" value="MDN4483306.1"/>
    <property type="molecule type" value="Genomic_DNA"/>
</dbReference>
<keyword evidence="1" id="KW-0472">Membrane</keyword>
<dbReference type="Pfam" id="PF25591">
    <property type="entry name" value="LRV_2"/>
    <property type="match status" value="1"/>
</dbReference>
<evidence type="ECO:0000313" key="3">
    <source>
        <dbReference type="EMBL" id="MDN4483306.1"/>
    </source>
</evidence>
<dbReference type="RefSeq" id="WP_301160193.1">
    <property type="nucleotide sequence ID" value="NZ_JAUHQB010000004.1"/>
</dbReference>
<reference evidence="3 4" key="1">
    <citation type="submission" date="2023-06" db="EMBL/GenBank/DDBJ databases">
        <title>SYSU T0a273.</title>
        <authorList>
            <person name="Gao L."/>
            <person name="Fang B.-Z."/>
            <person name="Li W.-J."/>
        </authorList>
    </citation>
    <scope>NUCLEOTIDE SEQUENCE [LARGE SCALE GENOMIC DNA]</scope>
    <source>
        <strain evidence="3 4">SYSU T0a273</strain>
    </source>
</reference>
<feature type="transmembrane region" description="Helical" evidence="1">
    <location>
        <begin position="35"/>
        <end position="52"/>
    </location>
</feature>
<evidence type="ECO:0000256" key="1">
    <source>
        <dbReference type="SAM" id="Phobius"/>
    </source>
</evidence>
<sequence length="148" mass="15454">MALSNLSRMVFGVCAAFFIAVAVLAEGILPLELPPVLLVLPLVPLAVTLVVVRDSMRGTPTVDAPLAEHTEHPVETVPFGADGPQGERMLAESPYATATELAGLAYARPELRPTIAANPVAPSSLLQWMVDQGEPAVIAAIAARRPAA</sequence>
<comment type="caution">
    <text evidence="3">The sequence shown here is derived from an EMBL/GenBank/DDBJ whole genome shotgun (WGS) entry which is preliminary data.</text>
</comment>